<comment type="caution">
    <text evidence="1">The sequence shown here is derived from an EMBL/GenBank/DDBJ whole genome shotgun (WGS) entry which is preliminary data.</text>
</comment>
<evidence type="ECO:0000313" key="2">
    <source>
        <dbReference type="Proteomes" id="UP000019678"/>
    </source>
</evidence>
<name>A0A017TA77_9BACT</name>
<reference evidence="1 2" key="1">
    <citation type="submission" date="2013-05" db="EMBL/GenBank/DDBJ databases">
        <title>Genome assembly of Chondromyces apiculatus DSM 436.</title>
        <authorList>
            <person name="Sharma G."/>
            <person name="Khatri I."/>
            <person name="Kaur C."/>
            <person name="Mayilraj S."/>
            <person name="Subramanian S."/>
        </authorList>
    </citation>
    <scope>NUCLEOTIDE SEQUENCE [LARGE SCALE GENOMIC DNA]</scope>
    <source>
        <strain evidence="1 2">DSM 436</strain>
    </source>
</reference>
<dbReference type="Proteomes" id="UP000019678">
    <property type="component" value="Unassembled WGS sequence"/>
</dbReference>
<sequence length="82" mass="8748">MMAALATVGTFGCLQRPIETLEPRTTTTIVERLTQSAVDKIDILLAIDNSISMADKQDILALAVPDLVEGLVNPPCVDPTDP</sequence>
<gene>
    <name evidence="1" type="ORF">CAP_2309</name>
</gene>
<evidence type="ECO:0000313" key="1">
    <source>
        <dbReference type="EMBL" id="EYF06119.1"/>
    </source>
</evidence>
<proteinExistence type="predicted"/>
<protein>
    <submittedName>
        <fullName evidence="1">Uncharacterized protein</fullName>
    </submittedName>
</protein>
<dbReference type="EMBL" id="ASRX01000018">
    <property type="protein sequence ID" value="EYF06119.1"/>
    <property type="molecule type" value="Genomic_DNA"/>
</dbReference>
<organism evidence="1 2">
    <name type="scientific">Chondromyces apiculatus DSM 436</name>
    <dbReference type="NCBI Taxonomy" id="1192034"/>
    <lineage>
        <taxon>Bacteria</taxon>
        <taxon>Pseudomonadati</taxon>
        <taxon>Myxococcota</taxon>
        <taxon>Polyangia</taxon>
        <taxon>Polyangiales</taxon>
        <taxon>Polyangiaceae</taxon>
        <taxon>Chondromyces</taxon>
    </lineage>
</organism>
<dbReference type="STRING" id="1192034.CAP_2309"/>
<keyword evidence="2" id="KW-1185">Reference proteome</keyword>
<accession>A0A017TA77</accession>
<dbReference type="AlphaFoldDB" id="A0A017TA77"/>